<dbReference type="RefSeq" id="WP_405280439.1">
    <property type="nucleotide sequence ID" value="NZ_CP144380.1"/>
</dbReference>
<evidence type="ECO:0000313" key="6">
    <source>
        <dbReference type="EMBL" id="MEK9502577.1"/>
    </source>
</evidence>
<comment type="subcellular location">
    <subcellularLocation>
        <location evidence="1">Endomembrane system</location>
        <topology evidence="1">Multi-pass membrane protein</topology>
    </subcellularLocation>
</comment>
<proteinExistence type="predicted"/>
<name>A0ABU9ECW9_9BACT</name>
<evidence type="ECO:0000256" key="2">
    <source>
        <dbReference type="ARBA" id="ARBA00022692"/>
    </source>
</evidence>
<keyword evidence="3" id="KW-1133">Transmembrane helix</keyword>
<feature type="domain" description="DUF1232" evidence="5">
    <location>
        <begin position="81"/>
        <end position="109"/>
    </location>
</feature>
<sequence>MAPMDLGDVQAVIASARARGTDVLERYIRKRLRNPDEAEVREAGEVALEIIETVPVFLARAAQEAEERNLAPVVQPLLDRAVIYFTRPVDLIPEMTHGLAGLLDDTYLVLRILENLDRGPTPFLDWDLEYPLTFLRSLVGPRIARDLDELSIMAMQDVADHMSSFWNQVGAEA</sequence>
<dbReference type="Proteomes" id="UP001484239">
    <property type="component" value="Unassembled WGS sequence"/>
</dbReference>
<keyword evidence="4" id="KW-0472">Membrane</keyword>
<organism evidence="6 7">
    <name type="scientific">Gaopeijia maritima</name>
    <dbReference type="NCBI Taxonomy" id="3119007"/>
    <lineage>
        <taxon>Bacteria</taxon>
        <taxon>Pseudomonadati</taxon>
        <taxon>Gemmatimonadota</taxon>
        <taxon>Longimicrobiia</taxon>
        <taxon>Gaopeijiales</taxon>
        <taxon>Gaopeijiaceae</taxon>
        <taxon>Gaopeijia</taxon>
    </lineage>
</organism>
<evidence type="ECO:0000256" key="1">
    <source>
        <dbReference type="ARBA" id="ARBA00004127"/>
    </source>
</evidence>
<dbReference type="Pfam" id="PF06803">
    <property type="entry name" value="DUF1232"/>
    <property type="match status" value="1"/>
</dbReference>
<comment type="caution">
    <text evidence="6">The sequence shown here is derived from an EMBL/GenBank/DDBJ whole genome shotgun (WGS) entry which is preliminary data.</text>
</comment>
<evidence type="ECO:0000259" key="5">
    <source>
        <dbReference type="Pfam" id="PF06803"/>
    </source>
</evidence>
<keyword evidence="2" id="KW-0812">Transmembrane</keyword>
<accession>A0ABU9ECW9</accession>
<reference evidence="6 7" key="1">
    <citation type="submission" date="2024-02" db="EMBL/GenBank/DDBJ databases">
        <title>A novel Gemmatimonadota bacterium.</title>
        <authorList>
            <person name="Du Z.-J."/>
            <person name="Ye Y.-Q."/>
        </authorList>
    </citation>
    <scope>NUCLEOTIDE SEQUENCE [LARGE SCALE GENOMIC DNA]</scope>
    <source>
        <strain evidence="6 7">DH-20</strain>
    </source>
</reference>
<gene>
    <name evidence="6" type="ORF">WI372_16405</name>
</gene>
<keyword evidence="7" id="KW-1185">Reference proteome</keyword>
<dbReference type="EMBL" id="JBBHLI010000012">
    <property type="protein sequence ID" value="MEK9502577.1"/>
    <property type="molecule type" value="Genomic_DNA"/>
</dbReference>
<protein>
    <recommendedName>
        <fullName evidence="5">DUF1232 domain-containing protein</fullName>
    </recommendedName>
</protein>
<evidence type="ECO:0000313" key="7">
    <source>
        <dbReference type="Proteomes" id="UP001484239"/>
    </source>
</evidence>
<evidence type="ECO:0000256" key="3">
    <source>
        <dbReference type="ARBA" id="ARBA00022989"/>
    </source>
</evidence>
<dbReference type="InterPro" id="IPR010652">
    <property type="entry name" value="DUF1232"/>
</dbReference>
<evidence type="ECO:0000256" key="4">
    <source>
        <dbReference type="ARBA" id="ARBA00023136"/>
    </source>
</evidence>